<dbReference type="RefSeq" id="XP_012674736.1">
    <property type="nucleotide sequence ID" value="XM_012819282.3"/>
</dbReference>
<evidence type="ECO:0000313" key="3">
    <source>
        <dbReference type="RefSeq" id="XP_012674736.1"/>
    </source>
</evidence>
<dbReference type="GeneID" id="105892954"/>
<evidence type="ECO:0000256" key="1">
    <source>
        <dbReference type="SAM" id="MobiDB-lite"/>
    </source>
</evidence>
<dbReference type="AlphaFoldDB" id="A0A6P3VKI3"/>
<feature type="compositionally biased region" description="Acidic residues" evidence="1">
    <location>
        <begin position="62"/>
        <end position="77"/>
    </location>
</feature>
<keyword evidence="2" id="KW-1185">Reference proteome</keyword>
<gene>
    <name evidence="3" type="primary">zgc:153383</name>
</gene>
<protein>
    <submittedName>
        <fullName evidence="3">Protein FAM177A1</fullName>
    </submittedName>
</protein>
<feature type="region of interest" description="Disordered" evidence="1">
    <location>
        <begin position="57"/>
        <end position="82"/>
    </location>
</feature>
<organism evidence="2 3">
    <name type="scientific">Clupea harengus</name>
    <name type="common">Atlantic herring</name>
    <dbReference type="NCBI Taxonomy" id="7950"/>
    <lineage>
        <taxon>Eukaryota</taxon>
        <taxon>Metazoa</taxon>
        <taxon>Chordata</taxon>
        <taxon>Craniata</taxon>
        <taxon>Vertebrata</taxon>
        <taxon>Euteleostomi</taxon>
        <taxon>Actinopterygii</taxon>
        <taxon>Neopterygii</taxon>
        <taxon>Teleostei</taxon>
        <taxon>Clupei</taxon>
        <taxon>Clupeiformes</taxon>
        <taxon>Clupeoidei</taxon>
        <taxon>Clupeidae</taxon>
        <taxon>Clupea</taxon>
    </lineage>
</organism>
<dbReference type="Pfam" id="PF14774">
    <property type="entry name" value="FAM177"/>
    <property type="match status" value="1"/>
</dbReference>
<dbReference type="InterPro" id="IPR028260">
    <property type="entry name" value="FAM177"/>
</dbReference>
<evidence type="ECO:0000313" key="2">
    <source>
        <dbReference type="Proteomes" id="UP000515152"/>
    </source>
</evidence>
<dbReference type="Proteomes" id="UP000515152">
    <property type="component" value="Chromosome 15"/>
</dbReference>
<name>A0A6P3VKI3_CLUHA</name>
<accession>A0A6P3VKI3</accession>
<feature type="region of interest" description="Disordered" evidence="1">
    <location>
        <begin position="166"/>
        <end position="214"/>
    </location>
</feature>
<dbReference type="PANTHER" id="PTHR31206">
    <property type="entry name" value="LP10445P"/>
    <property type="match status" value="1"/>
</dbReference>
<dbReference type="PANTHER" id="PTHR31206:SF10">
    <property type="entry name" value="PROTEIN FAM177A1"/>
    <property type="match status" value="1"/>
</dbReference>
<reference evidence="3" key="1">
    <citation type="submission" date="2025-08" db="UniProtKB">
        <authorList>
            <consortium name="RefSeq"/>
        </authorList>
    </citation>
    <scope>IDENTIFICATION</scope>
</reference>
<dbReference type="OrthoDB" id="45963at2759"/>
<feature type="compositionally biased region" description="Polar residues" evidence="1">
    <location>
        <begin position="200"/>
        <end position="214"/>
    </location>
</feature>
<proteinExistence type="predicted"/>
<dbReference type="KEGG" id="char:105892954"/>
<sequence>MADISLYLTNVNVTVGQNMDMVEKSPTSGKDFECVELGDLGKNDEKNEKTPRRVIHFSNGETMEEYSTDEEEEEDEKEPEKKDLLAPIDTSQLTWGPYVWFQMWRAATSTISACDYLGERMASLFGITSAKYQYAIDEYYRIKKEKEEEEEDNRLSEEAERYFEEQRCYNGETQEPATHQPEGTAPQVNYNDPDKDPQTPAATTVSVPAIITST</sequence>